<dbReference type="PANTHER" id="PTHR33495:SF2">
    <property type="entry name" value="ANTI-SIGMA FACTOR ANTAGONIST TM_1081-RELATED"/>
    <property type="match status" value="1"/>
</dbReference>
<protein>
    <submittedName>
        <fullName evidence="3">STAS domain-containing protein</fullName>
    </submittedName>
</protein>
<dbReference type="InterPro" id="IPR002645">
    <property type="entry name" value="STAS_dom"/>
</dbReference>
<dbReference type="EMBL" id="VCYH01000005">
    <property type="protein sequence ID" value="MDN7024906.1"/>
    <property type="molecule type" value="Genomic_DNA"/>
</dbReference>
<comment type="caution">
    <text evidence="3">The sequence shown here is derived from an EMBL/GenBank/DDBJ whole genome shotgun (WGS) entry which is preliminary data.</text>
</comment>
<dbReference type="Proteomes" id="UP001168338">
    <property type="component" value="Unassembled WGS sequence"/>
</dbReference>
<keyword evidence="4" id="KW-1185">Reference proteome</keyword>
<gene>
    <name evidence="3" type="ORF">FGU65_08395</name>
</gene>
<evidence type="ECO:0000259" key="2">
    <source>
        <dbReference type="PROSITE" id="PS50801"/>
    </source>
</evidence>
<reference evidence="3" key="1">
    <citation type="submission" date="2019-05" db="EMBL/GenBank/DDBJ databases">
        <title>Methanoculleus sp. FWC-SCC1, a methanogenic archaeon isolated from deep marine cold seep.</title>
        <authorList>
            <person name="Chen Y.-W."/>
            <person name="Chen S.-C."/>
            <person name="Teng N.-H."/>
            <person name="Lai M.-C."/>
        </authorList>
    </citation>
    <scope>NUCLEOTIDE SEQUENCE</scope>
    <source>
        <strain evidence="3">FWC-SCC1</strain>
    </source>
</reference>
<feature type="domain" description="STAS" evidence="2">
    <location>
        <begin position="62"/>
        <end position="171"/>
    </location>
</feature>
<dbReference type="InterPro" id="IPR036513">
    <property type="entry name" value="STAS_dom_sf"/>
</dbReference>
<dbReference type="Gene3D" id="3.30.750.24">
    <property type="entry name" value="STAS domain"/>
    <property type="match status" value="1"/>
</dbReference>
<name>A0ABT8MAD7_9EURY</name>
<comment type="similarity">
    <text evidence="1">Belongs to the anti-sigma-factor antagonist family.</text>
</comment>
<organism evidence="3 4">
    <name type="scientific">Methanoculleus frigidifontis</name>
    <dbReference type="NCBI Taxonomy" id="2584085"/>
    <lineage>
        <taxon>Archaea</taxon>
        <taxon>Methanobacteriati</taxon>
        <taxon>Methanobacteriota</taxon>
        <taxon>Stenosarchaea group</taxon>
        <taxon>Methanomicrobia</taxon>
        <taxon>Methanomicrobiales</taxon>
        <taxon>Methanomicrobiaceae</taxon>
        <taxon>Methanoculleus</taxon>
    </lineage>
</organism>
<dbReference type="CDD" id="cd07043">
    <property type="entry name" value="STAS_anti-anti-sigma_factors"/>
    <property type="match status" value="1"/>
</dbReference>
<dbReference type="SUPFAM" id="SSF52091">
    <property type="entry name" value="SpoIIaa-like"/>
    <property type="match status" value="1"/>
</dbReference>
<proteinExistence type="inferred from homology"/>
<dbReference type="Pfam" id="PF01740">
    <property type="entry name" value="STAS"/>
    <property type="match status" value="1"/>
</dbReference>
<dbReference type="PROSITE" id="PS50801">
    <property type="entry name" value="STAS"/>
    <property type="match status" value="1"/>
</dbReference>
<evidence type="ECO:0000313" key="4">
    <source>
        <dbReference type="Proteomes" id="UP001168338"/>
    </source>
</evidence>
<sequence length="185" mass="20472">MYRQKRHCRFAGKYISLTTKYLETIPPAASGERCIFIVSIPSDGIPLRNTQEAFRIRRSGSMDVTVQEKDDAAVVTVEGRIDASSAEGLDEALAGAISRGKKKVFVNLEKVVYMSSSGLRVLLGKFKGLKKEDGEMALCAPNPDVYKVFTLAGVHEVFPIYMNLEEVFVETEPGKGRRIHVNDAD</sequence>
<evidence type="ECO:0000313" key="3">
    <source>
        <dbReference type="EMBL" id="MDN7024906.1"/>
    </source>
</evidence>
<accession>A0ABT8MAD7</accession>
<dbReference type="NCBIfam" id="TIGR00377">
    <property type="entry name" value="ant_ant_sig"/>
    <property type="match status" value="1"/>
</dbReference>
<dbReference type="PANTHER" id="PTHR33495">
    <property type="entry name" value="ANTI-SIGMA FACTOR ANTAGONIST TM_1081-RELATED-RELATED"/>
    <property type="match status" value="1"/>
</dbReference>
<dbReference type="InterPro" id="IPR003658">
    <property type="entry name" value="Anti-sigma_ant"/>
</dbReference>
<evidence type="ECO:0000256" key="1">
    <source>
        <dbReference type="ARBA" id="ARBA00009013"/>
    </source>
</evidence>